<keyword evidence="6 9" id="KW-0496">Mitochondrion</keyword>
<proteinExistence type="inferred from homology"/>
<protein>
    <recommendedName>
        <fullName evidence="9">Protein arginine methyltransferase NDUFAF7</fullName>
        <ecNumber evidence="9">2.1.1.320</ecNumber>
    </recommendedName>
</protein>
<evidence type="ECO:0000256" key="4">
    <source>
        <dbReference type="ARBA" id="ARBA00022679"/>
    </source>
</evidence>
<dbReference type="PANTHER" id="PTHR12049">
    <property type="entry name" value="PROTEIN ARGININE METHYLTRANSFERASE NDUFAF7, MITOCHONDRIAL"/>
    <property type="match status" value="1"/>
</dbReference>
<evidence type="ECO:0000256" key="6">
    <source>
        <dbReference type="ARBA" id="ARBA00023128"/>
    </source>
</evidence>
<dbReference type="EC" id="2.1.1.320" evidence="9"/>
<dbReference type="GO" id="GO:0005739">
    <property type="term" value="C:mitochondrion"/>
    <property type="evidence" value="ECO:0007669"/>
    <property type="project" value="UniProtKB-SubCell"/>
</dbReference>
<dbReference type="AlphaFoldDB" id="A0A2P5YVB8"/>
<dbReference type="PANTHER" id="PTHR12049:SF7">
    <property type="entry name" value="PROTEIN ARGININE METHYLTRANSFERASE NDUFAF7, MITOCHONDRIAL"/>
    <property type="match status" value="1"/>
</dbReference>
<keyword evidence="3 9" id="KW-0489">Methyltransferase</keyword>
<dbReference type="Proteomes" id="UP000239757">
    <property type="component" value="Unassembled WGS sequence"/>
</dbReference>
<dbReference type="InterPro" id="IPR038375">
    <property type="entry name" value="NDUFAF7_sf"/>
</dbReference>
<evidence type="ECO:0000256" key="3">
    <source>
        <dbReference type="ARBA" id="ARBA00022603"/>
    </source>
</evidence>
<sequence length="502" mass="55883">MLRKLLFRQAPRAHRFLSTQSTLPLLSKCSVFSYCSSSRPEIPPSNSIEHLEDQPTNTITIDRSGLYSAPEHSHEPSTDSELVKHLKGIIKFYLQFNALKPSTLAFNCSIIRTLFRGGPISVAEYMEEVLTNPKAGFYINRDIFGAEGDFITSPEVSQMFGEMVGVWAMCLWEQMGQPKRVNLVELGPGRGTLMADLLRGASKFKNFTESLHIHMVECSPALQKLQHQSLKCMDEENTSEGVDKRSLSTLAGTPVSWHATLEQVPFGLPTIIIAHEFYDALPVHQFQRGSRGWCEKMIDVTEDSSFRFVLSPQPTPATLYLMKRCKWAVPKEVEKLNQIEVCPKAMDLTSTLAKRIGVDRGGALIIDYGLNGVVSDSLQAIRKHKFVNILDNPGSADLSAYVDFASIKHSAEEASDDVSVHGPITQSQFLGSLGINFRVEALLQNCTDEQAEALRTGYWRLVGDGEAPFWEGPEEQVPIGMGIRYMAMAIVNKKQGIPIPFQ</sequence>
<dbReference type="GO" id="GO:0032259">
    <property type="term" value="P:methylation"/>
    <property type="evidence" value="ECO:0007669"/>
    <property type="project" value="UniProtKB-KW"/>
</dbReference>
<dbReference type="SUPFAM" id="SSF53335">
    <property type="entry name" value="S-adenosyl-L-methionine-dependent methyltransferases"/>
    <property type="match status" value="1"/>
</dbReference>
<evidence type="ECO:0000256" key="7">
    <source>
        <dbReference type="ARBA" id="ARBA00048612"/>
    </source>
</evidence>
<evidence type="ECO:0000256" key="5">
    <source>
        <dbReference type="ARBA" id="ARBA00022946"/>
    </source>
</evidence>
<evidence type="ECO:0000313" key="11">
    <source>
        <dbReference type="Proteomes" id="UP000239757"/>
    </source>
</evidence>
<comment type="catalytic activity">
    <reaction evidence="7 9">
        <text>L-arginyl-[protein] + 2 S-adenosyl-L-methionine = N(omega),N(omega)'-dimethyl-L-arginyl-[protein] + 2 S-adenosyl-L-homocysteine + 2 H(+)</text>
        <dbReference type="Rhea" id="RHEA:48108"/>
        <dbReference type="Rhea" id="RHEA-COMP:10532"/>
        <dbReference type="Rhea" id="RHEA-COMP:11992"/>
        <dbReference type="ChEBI" id="CHEBI:15378"/>
        <dbReference type="ChEBI" id="CHEBI:29965"/>
        <dbReference type="ChEBI" id="CHEBI:57856"/>
        <dbReference type="ChEBI" id="CHEBI:59789"/>
        <dbReference type="ChEBI" id="CHEBI:88221"/>
        <dbReference type="EC" id="2.1.1.320"/>
    </reaction>
</comment>
<organism evidence="10 11">
    <name type="scientific">Gossypium barbadense</name>
    <name type="common">Sea Island cotton</name>
    <name type="synonym">Hibiscus barbadensis</name>
    <dbReference type="NCBI Taxonomy" id="3634"/>
    <lineage>
        <taxon>Eukaryota</taxon>
        <taxon>Viridiplantae</taxon>
        <taxon>Streptophyta</taxon>
        <taxon>Embryophyta</taxon>
        <taxon>Tracheophyta</taxon>
        <taxon>Spermatophyta</taxon>
        <taxon>Magnoliopsida</taxon>
        <taxon>eudicotyledons</taxon>
        <taxon>Gunneridae</taxon>
        <taxon>Pentapetalae</taxon>
        <taxon>rosids</taxon>
        <taxon>malvids</taxon>
        <taxon>Malvales</taxon>
        <taxon>Malvaceae</taxon>
        <taxon>Malvoideae</taxon>
        <taxon>Gossypium</taxon>
    </lineage>
</organism>
<keyword evidence="4 9" id="KW-0808">Transferase</keyword>
<dbReference type="EMBL" id="KZ662760">
    <property type="protein sequence ID" value="PPS19504.1"/>
    <property type="molecule type" value="Genomic_DNA"/>
</dbReference>
<dbReference type="GO" id="GO:0032981">
    <property type="term" value="P:mitochondrial respiratory chain complex I assembly"/>
    <property type="evidence" value="ECO:0007669"/>
    <property type="project" value="TreeGrafter"/>
</dbReference>
<dbReference type="OrthoDB" id="438553at2759"/>
<dbReference type="InterPro" id="IPR029063">
    <property type="entry name" value="SAM-dependent_MTases_sf"/>
</dbReference>
<dbReference type="GO" id="GO:0035243">
    <property type="term" value="F:protein-arginine omega-N symmetric methyltransferase activity"/>
    <property type="evidence" value="ECO:0007669"/>
    <property type="project" value="UniProtKB-EC"/>
</dbReference>
<dbReference type="Gene3D" id="3.40.50.12710">
    <property type="match status" value="1"/>
</dbReference>
<gene>
    <name evidence="10" type="ORF">GOBAR_AA01099</name>
</gene>
<keyword evidence="5" id="KW-0809">Transit peptide</keyword>
<reference evidence="10 11" key="1">
    <citation type="submission" date="2015-01" db="EMBL/GenBank/DDBJ databases">
        <title>Genome of allotetraploid Gossypium barbadense reveals genomic plasticity and fiber elongation in cotton evolution.</title>
        <authorList>
            <person name="Chen X."/>
            <person name="Liu X."/>
            <person name="Zhao B."/>
            <person name="Zheng H."/>
            <person name="Hu Y."/>
            <person name="Lu G."/>
            <person name="Yang C."/>
            <person name="Chen J."/>
            <person name="Shan C."/>
            <person name="Zhang L."/>
            <person name="Zhou Y."/>
            <person name="Wang L."/>
            <person name="Guo W."/>
            <person name="Bai Y."/>
            <person name="Ruan J."/>
            <person name="Shangguan X."/>
            <person name="Mao Y."/>
            <person name="Jiang J."/>
            <person name="Zhu Y."/>
            <person name="Lei J."/>
            <person name="Kang H."/>
            <person name="Chen S."/>
            <person name="He X."/>
            <person name="Wang R."/>
            <person name="Wang Y."/>
            <person name="Chen J."/>
            <person name="Wang L."/>
            <person name="Yu S."/>
            <person name="Wang B."/>
            <person name="Wei J."/>
            <person name="Song S."/>
            <person name="Lu X."/>
            <person name="Gao Z."/>
            <person name="Gu W."/>
            <person name="Deng X."/>
            <person name="Ma D."/>
            <person name="Wang S."/>
            <person name="Liang W."/>
            <person name="Fang L."/>
            <person name="Cai C."/>
            <person name="Zhu X."/>
            <person name="Zhou B."/>
            <person name="Zhang Y."/>
            <person name="Chen Z."/>
            <person name="Xu S."/>
            <person name="Zhu R."/>
            <person name="Wang S."/>
            <person name="Zhang T."/>
            <person name="Zhao G."/>
        </authorList>
    </citation>
    <scope>NUCLEOTIDE SEQUENCE [LARGE SCALE GENOMIC DNA]</scope>
    <source>
        <strain evidence="11">cv. Xinhai21</strain>
        <tissue evidence="10">Leaf</tissue>
    </source>
</reference>
<evidence type="ECO:0000256" key="2">
    <source>
        <dbReference type="ARBA" id="ARBA00005891"/>
    </source>
</evidence>
<evidence type="ECO:0000256" key="1">
    <source>
        <dbReference type="ARBA" id="ARBA00004173"/>
    </source>
</evidence>
<name>A0A2P5YVB8_GOSBA</name>
<dbReference type="InterPro" id="IPR003788">
    <property type="entry name" value="NDUFAF7"/>
</dbReference>
<comment type="function">
    <text evidence="8">Arginine methyltransferase involved in the assembly or stability of mitochondrial NADH:ubiquinone oxidoreductase complex (complex I). Acts by mediating symmetric dimethylation of 'Arg-118' of NDUFS2 after it assembles into the complex I, stabilizing the early intermediate complex.</text>
</comment>
<evidence type="ECO:0000313" key="10">
    <source>
        <dbReference type="EMBL" id="PPS19504.1"/>
    </source>
</evidence>
<dbReference type="Pfam" id="PF02636">
    <property type="entry name" value="Methyltransf_28"/>
    <property type="match status" value="1"/>
</dbReference>
<comment type="subcellular location">
    <subcellularLocation>
        <location evidence="1 9">Mitochondrion</location>
    </subcellularLocation>
</comment>
<evidence type="ECO:0000256" key="8">
    <source>
        <dbReference type="ARBA" id="ARBA00054758"/>
    </source>
</evidence>
<evidence type="ECO:0000256" key="9">
    <source>
        <dbReference type="RuleBase" id="RU364114"/>
    </source>
</evidence>
<comment type="similarity">
    <text evidence="2 9">Belongs to the NDUFAF7 family.</text>
</comment>
<accession>A0A2P5YVB8</accession>
<dbReference type="FunFam" id="3.40.50.12710:FF:000001">
    <property type="entry name" value="Protein arginine methyltransferase NDUFAF7"/>
    <property type="match status" value="1"/>
</dbReference>